<dbReference type="AlphaFoldDB" id="E6QBL1"/>
<organism evidence="1">
    <name type="scientific">mine drainage metagenome</name>
    <dbReference type="NCBI Taxonomy" id="410659"/>
    <lineage>
        <taxon>unclassified sequences</taxon>
        <taxon>metagenomes</taxon>
        <taxon>ecological metagenomes</taxon>
    </lineage>
</organism>
<protein>
    <submittedName>
        <fullName evidence="1">Uncharacterized protein</fullName>
    </submittedName>
</protein>
<reference evidence="1" key="1">
    <citation type="submission" date="2009-10" db="EMBL/GenBank/DDBJ databases">
        <title>Diversity of trophic interactions inside an arsenic-rich microbial ecosystem.</title>
        <authorList>
            <person name="Bertin P.N."/>
            <person name="Heinrich-Salmeron A."/>
            <person name="Pelletier E."/>
            <person name="Goulhen-Chollet F."/>
            <person name="Arsene-Ploetze F."/>
            <person name="Gallien S."/>
            <person name="Calteau A."/>
            <person name="Vallenet D."/>
            <person name="Casiot C."/>
            <person name="Chane-Woon-Ming B."/>
            <person name="Giloteaux L."/>
            <person name="Barakat M."/>
            <person name="Bonnefoy V."/>
            <person name="Bruneel O."/>
            <person name="Chandler M."/>
            <person name="Cleiss J."/>
            <person name="Duran R."/>
            <person name="Elbaz-Poulichet F."/>
            <person name="Fonknechten N."/>
            <person name="Lauga B."/>
            <person name="Mornico D."/>
            <person name="Ortet P."/>
            <person name="Schaeffer C."/>
            <person name="Siguier P."/>
            <person name="Alexander Thil Smith A."/>
            <person name="Van Dorsselaer A."/>
            <person name="Weissenbach J."/>
            <person name="Medigue C."/>
            <person name="Le Paslier D."/>
        </authorList>
    </citation>
    <scope>NUCLEOTIDE SEQUENCE</scope>
</reference>
<evidence type="ECO:0000313" key="1">
    <source>
        <dbReference type="EMBL" id="CBI04587.1"/>
    </source>
</evidence>
<gene>
    <name evidence="1" type="ORF">CARN5_1956</name>
</gene>
<accession>E6QBL1</accession>
<dbReference type="EMBL" id="CABP01000073">
    <property type="protein sequence ID" value="CBI04587.1"/>
    <property type="molecule type" value="Genomic_DNA"/>
</dbReference>
<sequence length="74" mass="8376">MQSYRMLNIGIAVKCGISERGAATSFFTRRMGWITHCCTVVDLKMCPGIPVQSLVELLRTQRRPPTPSFARRFS</sequence>
<proteinExistence type="predicted"/>
<comment type="caution">
    <text evidence="1">The sequence shown here is derived from an EMBL/GenBank/DDBJ whole genome shotgun (WGS) entry which is preliminary data.</text>
</comment>
<name>E6QBL1_9ZZZZ</name>